<accession>A0A1I5SNL6</accession>
<dbReference type="InterPro" id="IPR036938">
    <property type="entry name" value="PAP2/HPO_sf"/>
</dbReference>
<protein>
    <submittedName>
        <fullName evidence="3">PAP2 superfamily protein</fullName>
    </submittedName>
</protein>
<evidence type="ECO:0000256" key="1">
    <source>
        <dbReference type="SAM" id="MobiDB-lite"/>
    </source>
</evidence>
<feature type="domain" description="Phosphatidic acid phosphatase type 2/haloperoxidase" evidence="2">
    <location>
        <begin position="72"/>
        <end position="184"/>
    </location>
</feature>
<sequence>MARDKAKRVARRVGRADRRHAHAATRAFDGPLMTLAGEASELADQPPLIALSAATIVAGVALRRPVVLRAGVRMLASHLAATGVKTILKSMIDRTRPSRAVAEGYHVGKGDGADDSSLNSFPSGHTAGAVAVAQAVAAEAPLAALPLQAAAIGVGALQPRRGKHYLSDVLAGAAIGWASERLVDAVLRRVAAAIEAHDAPDPEEEAAAHPS</sequence>
<dbReference type="Proteomes" id="UP000199586">
    <property type="component" value="Unassembled WGS sequence"/>
</dbReference>
<name>A0A1I5SNL6_9SPHN</name>
<dbReference type="EMBL" id="FOXP01000006">
    <property type="protein sequence ID" value="SFP72309.1"/>
    <property type="molecule type" value="Genomic_DNA"/>
</dbReference>
<dbReference type="SUPFAM" id="SSF48317">
    <property type="entry name" value="Acid phosphatase/Vanadium-dependent haloperoxidase"/>
    <property type="match status" value="1"/>
</dbReference>
<keyword evidence="4" id="KW-1185">Reference proteome</keyword>
<dbReference type="STRING" id="634430.SAMN04488241_10617"/>
<dbReference type="AlphaFoldDB" id="A0A1I5SNL6"/>
<organism evidence="3 4">
    <name type="scientific">Sphingomonas rubra</name>
    <dbReference type="NCBI Taxonomy" id="634430"/>
    <lineage>
        <taxon>Bacteria</taxon>
        <taxon>Pseudomonadati</taxon>
        <taxon>Pseudomonadota</taxon>
        <taxon>Alphaproteobacteria</taxon>
        <taxon>Sphingomonadales</taxon>
        <taxon>Sphingomonadaceae</taxon>
        <taxon>Sphingomonas</taxon>
    </lineage>
</organism>
<evidence type="ECO:0000313" key="3">
    <source>
        <dbReference type="EMBL" id="SFP72309.1"/>
    </source>
</evidence>
<proteinExistence type="predicted"/>
<dbReference type="InterPro" id="IPR000326">
    <property type="entry name" value="PAP2/HPO"/>
</dbReference>
<reference evidence="3 4" key="1">
    <citation type="submission" date="2016-10" db="EMBL/GenBank/DDBJ databases">
        <authorList>
            <person name="de Groot N.N."/>
        </authorList>
    </citation>
    <scope>NUCLEOTIDE SEQUENCE [LARGE SCALE GENOMIC DNA]</scope>
    <source>
        <strain evidence="3 4">CGMCC 1.9113</strain>
    </source>
</reference>
<dbReference type="Pfam" id="PF01569">
    <property type="entry name" value="PAP2"/>
    <property type="match status" value="1"/>
</dbReference>
<dbReference type="SMART" id="SM00014">
    <property type="entry name" value="acidPPc"/>
    <property type="match status" value="1"/>
</dbReference>
<evidence type="ECO:0000259" key="2">
    <source>
        <dbReference type="SMART" id="SM00014"/>
    </source>
</evidence>
<feature type="region of interest" description="Disordered" evidence="1">
    <location>
        <begin position="1"/>
        <end position="21"/>
    </location>
</feature>
<dbReference type="Gene3D" id="1.20.144.10">
    <property type="entry name" value="Phosphatidic acid phosphatase type 2/haloperoxidase"/>
    <property type="match status" value="1"/>
</dbReference>
<evidence type="ECO:0000313" key="4">
    <source>
        <dbReference type="Proteomes" id="UP000199586"/>
    </source>
</evidence>
<gene>
    <name evidence="3" type="ORF">SAMN04488241_10617</name>
</gene>